<evidence type="ECO:0000256" key="1">
    <source>
        <dbReference type="ARBA" id="ARBA00022723"/>
    </source>
</evidence>
<keyword evidence="2 4" id="KW-0863">Zinc-finger</keyword>
<reference evidence="8" key="2">
    <citation type="submission" date="2024-02" db="EMBL/GenBank/DDBJ databases">
        <title>Comparative genomics of Cryptococcus and Kwoniella reveals pathogenesis evolution and contrasting modes of karyotype evolution via chromosome fusion or intercentromeric recombination.</title>
        <authorList>
            <person name="Coelho M.A."/>
            <person name="David-Palma M."/>
            <person name="Shea T."/>
            <person name="Bowers K."/>
            <person name="McGinley-Smith S."/>
            <person name="Mohammad A.W."/>
            <person name="Gnirke A."/>
            <person name="Yurkov A.M."/>
            <person name="Nowrousian M."/>
            <person name="Sun S."/>
            <person name="Cuomo C.A."/>
            <person name="Heitman J."/>
        </authorList>
    </citation>
    <scope>NUCLEOTIDE SEQUENCE</scope>
    <source>
        <strain evidence="8">CBS 10737</strain>
    </source>
</reference>
<dbReference type="InterPro" id="IPR013083">
    <property type="entry name" value="Znf_RING/FYVE/PHD"/>
</dbReference>
<dbReference type="InterPro" id="IPR038765">
    <property type="entry name" value="Papain-like_cys_pep_sf"/>
</dbReference>
<sequence length="665" mass="71868">MSNVVTAAPSTGSTPTATNIFARPDTSICSHLSSLLESANKATQDYQLPQDGMNGSVPAPAPERKKHEVEKRFTETVRWGAVAEGAKRRKTSSPACHSCSTTLTRPWACLTCPYIGCLPFIGVSSSSTSKDCMRSHWQQSNGSCGFAVDPSSGAIYCSSCSDTIYPDQFESIFRIVRIRTEEMHDKSREPGVVGGGRGRGRGPWKAWNPTNMVKIQESEVEKSSCRGLRPLLNLSQTCFLSAILQSLIHNPLLKAYFLSDKHNRHVCPNGSRGLSVGKPFLGAEAPNGAPGIDREKGCMCCEMDRAFEEFYNEDKSPYGPITMLYAMWHASAELEGYGQQDAHSFFLAALDQIHAHAKGQLSSCNCIAHQTFSGQLLSSVTCSSCSHTSSTIDPILDVQLDFPYSPLAGSSSATIASNTSTSSSEGISAGNQLTLAGLLRRFCANENIGETDGSGKGFECSKCGGGPGTYATKNLAIKKLAPVLSFQLKRFAHMTSSSSKIESHVKFPSSLNMRPYVDSPSPTSFASNQSVSEDVKPNIDDETQPAEDNVLPDSLFMYDLFAVVTHEGKLDNGHYWADVREGEEWWHCDDDKVTPTTLSSVLSQKAYMLFYVKRSLAYAQPMSKLLSTTAPSASTNTANTTTNNVPLPPVLNTVNSSGNVSTITS</sequence>
<accession>A0AAJ8LBS4</accession>
<evidence type="ECO:0000256" key="2">
    <source>
        <dbReference type="ARBA" id="ARBA00022771"/>
    </source>
</evidence>
<evidence type="ECO:0000256" key="5">
    <source>
        <dbReference type="SAM" id="MobiDB-lite"/>
    </source>
</evidence>
<feature type="region of interest" description="Disordered" evidence="5">
    <location>
        <begin position="518"/>
        <end position="546"/>
    </location>
</feature>
<evidence type="ECO:0000256" key="4">
    <source>
        <dbReference type="PROSITE-ProRule" id="PRU00502"/>
    </source>
</evidence>
<dbReference type="GO" id="GO:0005634">
    <property type="term" value="C:nucleus"/>
    <property type="evidence" value="ECO:0007669"/>
    <property type="project" value="TreeGrafter"/>
</dbReference>
<dbReference type="GO" id="GO:0005829">
    <property type="term" value="C:cytosol"/>
    <property type="evidence" value="ECO:0007669"/>
    <property type="project" value="TreeGrafter"/>
</dbReference>
<feature type="domain" description="UBP-type" evidence="7">
    <location>
        <begin position="27"/>
        <end position="183"/>
    </location>
</feature>
<dbReference type="KEGG" id="kpin:30173601"/>
<evidence type="ECO:0008006" key="10">
    <source>
        <dbReference type="Google" id="ProtNLM"/>
    </source>
</evidence>
<dbReference type="GO" id="GO:0008270">
    <property type="term" value="F:zinc ion binding"/>
    <property type="evidence" value="ECO:0007669"/>
    <property type="project" value="UniProtKB-KW"/>
</dbReference>
<dbReference type="Pfam" id="PF02148">
    <property type="entry name" value="zf-UBP"/>
    <property type="match status" value="1"/>
</dbReference>
<dbReference type="AlphaFoldDB" id="A0AAJ8LBS4"/>
<dbReference type="InterPro" id="IPR028889">
    <property type="entry name" value="USP"/>
</dbReference>
<dbReference type="InterPro" id="IPR001607">
    <property type="entry name" value="Znf_UBP"/>
</dbReference>
<keyword evidence="1" id="KW-0479">Metal-binding</keyword>
<name>A0AAJ8LBS4_9TREE</name>
<organism evidence="8 9">
    <name type="scientific">Kwoniella pini CBS 10737</name>
    <dbReference type="NCBI Taxonomy" id="1296096"/>
    <lineage>
        <taxon>Eukaryota</taxon>
        <taxon>Fungi</taxon>
        <taxon>Dikarya</taxon>
        <taxon>Basidiomycota</taxon>
        <taxon>Agaricomycotina</taxon>
        <taxon>Tremellomycetes</taxon>
        <taxon>Tremellales</taxon>
        <taxon>Cryptococcaceae</taxon>
        <taxon>Kwoniella</taxon>
    </lineage>
</organism>
<gene>
    <name evidence="8" type="ORF">I206_107224</name>
</gene>
<feature type="compositionally biased region" description="Polar residues" evidence="5">
    <location>
        <begin position="520"/>
        <end position="532"/>
    </location>
</feature>
<dbReference type="GO" id="GO:0004843">
    <property type="term" value="F:cysteine-type deubiquitinase activity"/>
    <property type="evidence" value="ECO:0007669"/>
    <property type="project" value="InterPro"/>
</dbReference>
<keyword evidence="9" id="KW-1185">Reference proteome</keyword>
<dbReference type="EMBL" id="CP144528">
    <property type="protein sequence ID" value="WWC73258.1"/>
    <property type="molecule type" value="Genomic_DNA"/>
</dbReference>
<evidence type="ECO:0000259" key="7">
    <source>
        <dbReference type="PROSITE" id="PS50271"/>
    </source>
</evidence>
<dbReference type="GO" id="GO:0016579">
    <property type="term" value="P:protein deubiquitination"/>
    <property type="evidence" value="ECO:0007669"/>
    <property type="project" value="InterPro"/>
</dbReference>
<proteinExistence type="predicted"/>
<dbReference type="SUPFAM" id="SSF57850">
    <property type="entry name" value="RING/U-box"/>
    <property type="match status" value="1"/>
</dbReference>
<dbReference type="PROSITE" id="PS50235">
    <property type="entry name" value="USP_3"/>
    <property type="match status" value="1"/>
</dbReference>
<dbReference type="PANTHER" id="PTHR24006:SF937">
    <property type="entry name" value="UBIQUITIN CARBOXYL-TERMINAL HYDROLASE"/>
    <property type="match status" value="1"/>
</dbReference>
<dbReference type="InterPro" id="IPR001394">
    <property type="entry name" value="Peptidase_C19_UCH"/>
</dbReference>
<dbReference type="PANTHER" id="PTHR24006">
    <property type="entry name" value="UBIQUITIN CARBOXYL-TERMINAL HYDROLASE"/>
    <property type="match status" value="1"/>
</dbReference>
<dbReference type="PROSITE" id="PS50271">
    <property type="entry name" value="ZF_UBP"/>
    <property type="match status" value="1"/>
</dbReference>
<evidence type="ECO:0000259" key="6">
    <source>
        <dbReference type="PROSITE" id="PS50235"/>
    </source>
</evidence>
<protein>
    <recommendedName>
        <fullName evidence="10">Ubiquitinyl hydrolase 1</fullName>
    </recommendedName>
</protein>
<evidence type="ECO:0000313" key="8">
    <source>
        <dbReference type="EMBL" id="WWC73258.1"/>
    </source>
</evidence>
<dbReference type="Pfam" id="PF00443">
    <property type="entry name" value="UCH"/>
    <property type="match status" value="1"/>
</dbReference>
<dbReference type="PROSITE" id="PS00973">
    <property type="entry name" value="USP_2"/>
    <property type="match status" value="1"/>
</dbReference>
<reference evidence="8" key="1">
    <citation type="submission" date="2013-07" db="EMBL/GenBank/DDBJ databases">
        <authorList>
            <consortium name="The Broad Institute Genome Sequencing Platform"/>
            <person name="Cuomo C."/>
            <person name="Litvintseva A."/>
            <person name="Chen Y."/>
            <person name="Heitman J."/>
            <person name="Sun S."/>
            <person name="Springer D."/>
            <person name="Dromer F."/>
            <person name="Young S.K."/>
            <person name="Zeng Q."/>
            <person name="Gargeya S."/>
            <person name="Fitzgerald M."/>
            <person name="Abouelleil A."/>
            <person name="Alvarado L."/>
            <person name="Berlin A.M."/>
            <person name="Chapman S.B."/>
            <person name="Dewar J."/>
            <person name="Goldberg J."/>
            <person name="Griggs A."/>
            <person name="Gujja S."/>
            <person name="Hansen M."/>
            <person name="Howarth C."/>
            <person name="Imamovic A."/>
            <person name="Larimer J."/>
            <person name="McCowan C."/>
            <person name="Murphy C."/>
            <person name="Pearson M."/>
            <person name="Priest M."/>
            <person name="Roberts A."/>
            <person name="Saif S."/>
            <person name="Shea T."/>
            <person name="Sykes S."/>
            <person name="Wortman J."/>
            <person name="Nusbaum C."/>
            <person name="Birren B."/>
        </authorList>
    </citation>
    <scope>NUCLEOTIDE SEQUENCE</scope>
    <source>
        <strain evidence="8">CBS 10737</strain>
    </source>
</reference>
<dbReference type="InterPro" id="IPR018200">
    <property type="entry name" value="USP_CS"/>
</dbReference>
<dbReference type="RefSeq" id="XP_070059583.1">
    <property type="nucleotide sequence ID" value="XM_070203482.1"/>
</dbReference>
<dbReference type="SUPFAM" id="SSF54001">
    <property type="entry name" value="Cysteine proteinases"/>
    <property type="match status" value="1"/>
</dbReference>
<dbReference type="InterPro" id="IPR050164">
    <property type="entry name" value="Peptidase_C19"/>
</dbReference>
<dbReference type="Proteomes" id="UP000094020">
    <property type="component" value="Chromosome 10"/>
</dbReference>
<dbReference type="GeneID" id="30173601"/>
<dbReference type="Gene3D" id="3.90.70.10">
    <property type="entry name" value="Cysteine proteinases"/>
    <property type="match status" value="1"/>
</dbReference>
<dbReference type="Gene3D" id="3.30.40.10">
    <property type="entry name" value="Zinc/RING finger domain, C3HC4 (zinc finger)"/>
    <property type="match status" value="1"/>
</dbReference>
<keyword evidence="3" id="KW-0862">Zinc</keyword>
<feature type="domain" description="USP" evidence="6">
    <location>
        <begin position="226"/>
        <end position="614"/>
    </location>
</feature>
<evidence type="ECO:0000256" key="3">
    <source>
        <dbReference type="ARBA" id="ARBA00022833"/>
    </source>
</evidence>
<evidence type="ECO:0000313" key="9">
    <source>
        <dbReference type="Proteomes" id="UP000094020"/>
    </source>
</evidence>